<feature type="compositionally biased region" description="Low complexity" evidence="1">
    <location>
        <begin position="145"/>
        <end position="173"/>
    </location>
</feature>
<evidence type="ECO:0000256" key="1">
    <source>
        <dbReference type="SAM" id="MobiDB-lite"/>
    </source>
</evidence>
<proteinExistence type="predicted"/>
<dbReference type="EMBL" id="PPEA01000600">
    <property type="protein sequence ID" value="PQM45729.1"/>
    <property type="molecule type" value="Genomic_DNA"/>
</dbReference>
<feature type="region of interest" description="Disordered" evidence="1">
    <location>
        <begin position="1"/>
        <end position="22"/>
    </location>
</feature>
<reference evidence="2 3" key="1">
    <citation type="journal article" date="2017" name="Int. J. Syst. Evol. Microbiol.">
        <title>Mycobacterium talmoniae sp. nov., a slowly growing mycobacterium isolated from human respiratory samples.</title>
        <authorList>
            <person name="Davidson R.M."/>
            <person name="DeGroote M.A."/>
            <person name="Marola J.L."/>
            <person name="Buss S."/>
            <person name="Jones V."/>
            <person name="McNeil M.R."/>
            <person name="Freifeld A.G."/>
            <person name="Elaine Epperson L."/>
            <person name="Hasan N.A."/>
            <person name="Jackson M."/>
            <person name="Iwen P.C."/>
            <person name="Salfinger M."/>
            <person name="Strong M."/>
        </authorList>
    </citation>
    <scope>NUCLEOTIDE SEQUENCE [LARGE SCALE GENOMIC DNA]</scope>
    <source>
        <strain evidence="2 3">ATCC BAA-2683</strain>
    </source>
</reference>
<comment type="caution">
    <text evidence="2">The sequence shown here is derived from an EMBL/GenBank/DDBJ whole genome shotgun (WGS) entry which is preliminary data.</text>
</comment>
<organism evidence="2 3">
    <name type="scientific">Mycobacterium talmoniae</name>
    <dbReference type="NCBI Taxonomy" id="1858794"/>
    <lineage>
        <taxon>Bacteria</taxon>
        <taxon>Bacillati</taxon>
        <taxon>Actinomycetota</taxon>
        <taxon>Actinomycetes</taxon>
        <taxon>Mycobacteriales</taxon>
        <taxon>Mycobacteriaceae</taxon>
        <taxon>Mycobacterium</taxon>
    </lineage>
</organism>
<evidence type="ECO:0000313" key="2">
    <source>
        <dbReference type="EMBL" id="PQM45729.1"/>
    </source>
</evidence>
<evidence type="ECO:0000313" key="3">
    <source>
        <dbReference type="Proteomes" id="UP000238296"/>
    </source>
</evidence>
<gene>
    <name evidence="2" type="ORF">C1Y40_04116</name>
</gene>
<sequence>MDTGSIWARSAAQRPAPQNPQHVGVAPLLTDHLIEEFAAHQPPVGRQPTQHIGGHPRPNPNRAAAAAVVNGPRVRAVAARVARPAGRVTGSVKLTGTPIGTAIPIPSRNRPMSSIAAHQVCPAKDTVTARLAARSPSSQPPTSAPPERAATSSAVSGPSSRSRSATPSASRAARSGDRCWS</sequence>
<feature type="region of interest" description="Disordered" evidence="1">
    <location>
        <begin position="131"/>
        <end position="181"/>
    </location>
</feature>
<dbReference type="AlphaFoldDB" id="A0A2S8BGH8"/>
<accession>A0A2S8BGH8</accession>
<name>A0A2S8BGH8_9MYCO</name>
<protein>
    <submittedName>
        <fullName evidence="2">Uncharacterized protein</fullName>
    </submittedName>
</protein>
<dbReference type="Proteomes" id="UP000238296">
    <property type="component" value="Unassembled WGS sequence"/>
</dbReference>